<evidence type="ECO:0000256" key="1">
    <source>
        <dbReference type="SAM" id="MobiDB-lite"/>
    </source>
</evidence>
<feature type="compositionally biased region" description="Basic and acidic residues" evidence="1">
    <location>
        <begin position="1"/>
        <end position="33"/>
    </location>
</feature>
<accession>A0A8I0P8T2</accession>
<keyword evidence="4" id="KW-1185">Reference proteome</keyword>
<reference evidence="3 4" key="1">
    <citation type="submission" date="2020-10" db="EMBL/GenBank/DDBJ databases">
        <title>Sequencing the genomes of 1000 actinobacteria strains.</title>
        <authorList>
            <person name="Klenk H.-P."/>
        </authorList>
    </citation>
    <scope>NUCLEOTIDE SEQUENCE [LARGE SCALE GENOMIC DNA]</scope>
    <source>
        <strain evidence="3 4">DSM 41803</strain>
    </source>
</reference>
<feature type="region of interest" description="Disordered" evidence="1">
    <location>
        <begin position="139"/>
        <end position="177"/>
    </location>
</feature>
<gene>
    <name evidence="3" type="ORF">H4687_003462</name>
</gene>
<organism evidence="3 4">
    <name type="scientific">Streptomyces stelliscabiei</name>
    <dbReference type="NCBI Taxonomy" id="146820"/>
    <lineage>
        <taxon>Bacteria</taxon>
        <taxon>Bacillati</taxon>
        <taxon>Actinomycetota</taxon>
        <taxon>Actinomycetes</taxon>
        <taxon>Kitasatosporales</taxon>
        <taxon>Streptomycetaceae</taxon>
        <taxon>Streptomyces</taxon>
    </lineage>
</organism>
<keyword evidence="2" id="KW-0472">Membrane</keyword>
<dbReference type="OrthoDB" id="4337793at2"/>
<keyword evidence="2" id="KW-0812">Transmembrane</keyword>
<evidence type="ECO:0000313" key="3">
    <source>
        <dbReference type="EMBL" id="MBE1597333.1"/>
    </source>
</evidence>
<feature type="region of interest" description="Disordered" evidence="1">
    <location>
        <begin position="213"/>
        <end position="248"/>
    </location>
</feature>
<dbReference type="EMBL" id="JADBGF010000001">
    <property type="protein sequence ID" value="MBE1597333.1"/>
    <property type="molecule type" value="Genomic_DNA"/>
</dbReference>
<feature type="compositionally biased region" description="Low complexity" evidence="1">
    <location>
        <begin position="139"/>
        <end position="153"/>
    </location>
</feature>
<name>A0A8I0P8T2_9ACTN</name>
<keyword evidence="2" id="KW-1133">Transmembrane helix</keyword>
<sequence>MAARDDSRRDAEYEDVARDGVERDGLARGDGAREGLAPGDGARRADDEHEGARSYDDSGHDGARRYDDSGHDGPVHAGMDALMAALLDDPLPEEALRDAEFMAARDTAAADVALLREQLGIIGEALAVTGDDALAGAPPGRFAAARPGDAAGAQTDPGRVSGTAPAPTASVTPLLPRPDRARRVARIAFGGLAAAAVASVVLGVGWGVMQDGGAADTKSSADSGVSQESAGRDDGDAHKGDGGGDSASLSREGYVACARFIVEGTVTEVEPVPGAAQDRITVEVDHWIKPDKGGERIVFPMDQDVDPRLKQGDHVLVGIPQDSAHPDVWTTKEAQIAHERAWMEAALPASEKLSCE</sequence>
<feature type="compositionally biased region" description="Basic and acidic residues" evidence="1">
    <location>
        <begin position="41"/>
        <end position="74"/>
    </location>
</feature>
<dbReference type="Proteomes" id="UP000629287">
    <property type="component" value="Unassembled WGS sequence"/>
</dbReference>
<dbReference type="RefSeq" id="WP_046913719.1">
    <property type="nucleotide sequence ID" value="NZ_JADBGF010000001.1"/>
</dbReference>
<feature type="transmembrane region" description="Helical" evidence="2">
    <location>
        <begin position="187"/>
        <end position="209"/>
    </location>
</feature>
<comment type="caution">
    <text evidence="3">The sequence shown here is derived from an EMBL/GenBank/DDBJ whole genome shotgun (WGS) entry which is preliminary data.</text>
</comment>
<protein>
    <submittedName>
        <fullName evidence="3">Uncharacterized protein</fullName>
    </submittedName>
</protein>
<feature type="compositionally biased region" description="Basic and acidic residues" evidence="1">
    <location>
        <begin position="230"/>
        <end position="242"/>
    </location>
</feature>
<feature type="region of interest" description="Disordered" evidence="1">
    <location>
        <begin position="1"/>
        <end position="74"/>
    </location>
</feature>
<feature type="compositionally biased region" description="Polar residues" evidence="1">
    <location>
        <begin position="217"/>
        <end position="229"/>
    </location>
</feature>
<proteinExistence type="predicted"/>
<dbReference type="GeneID" id="86828030"/>
<evidence type="ECO:0000313" key="4">
    <source>
        <dbReference type="Proteomes" id="UP000629287"/>
    </source>
</evidence>
<dbReference type="AlphaFoldDB" id="A0A8I0P8T2"/>
<evidence type="ECO:0000256" key="2">
    <source>
        <dbReference type="SAM" id="Phobius"/>
    </source>
</evidence>